<feature type="transmembrane region" description="Helical" evidence="1">
    <location>
        <begin position="159"/>
        <end position="178"/>
    </location>
</feature>
<dbReference type="Pfam" id="PF13646">
    <property type="entry name" value="HEAT_2"/>
    <property type="match status" value="4"/>
</dbReference>
<dbReference type="Gene3D" id="3.40.50.1820">
    <property type="entry name" value="alpha/beta hydrolase"/>
    <property type="match status" value="1"/>
</dbReference>
<organism evidence="3 4">
    <name type="scientific">Conoideocrella luteorostrata</name>
    <dbReference type="NCBI Taxonomy" id="1105319"/>
    <lineage>
        <taxon>Eukaryota</taxon>
        <taxon>Fungi</taxon>
        <taxon>Dikarya</taxon>
        <taxon>Ascomycota</taxon>
        <taxon>Pezizomycotina</taxon>
        <taxon>Sordariomycetes</taxon>
        <taxon>Hypocreomycetidae</taxon>
        <taxon>Hypocreales</taxon>
        <taxon>Clavicipitaceae</taxon>
        <taxon>Conoideocrella</taxon>
    </lineage>
</organism>
<keyword evidence="1" id="KW-0472">Membrane</keyword>
<feature type="transmembrane region" description="Helical" evidence="1">
    <location>
        <begin position="6"/>
        <end position="23"/>
    </location>
</feature>
<dbReference type="Pfam" id="PF12765">
    <property type="entry name" value="Cohesin_HEAT"/>
    <property type="match status" value="1"/>
</dbReference>
<dbReference type="PANTHER" id="PTHR46844">
    <property type="entry name" value="SLR5058 PROTEIN"/>
    <property type="match status" value="1"/>
</dbReference>
<sequence length="1495" mass="167423">MATETILGAIKAFVVVLVTALLIRRSRRSRYPSSICRSSQTNNTYSKGVNLVQIHPQNASADPDPDPDPDTDIDIIAIHGLDTGSPDTWIWKSKSPPKNVHWLADDDMLPHKVGRARIFTCDWPSDLFERSDLVQKEIEELARLLLDGINRHSRKDRPIIFIASCLGGIILMKSLVMANDDCEYRSIRRATRAVVFLATPFRGTSLQDATGILEFVLRTWASIRGQRVNKLLGRVTGLMFDHDELVRSFTKLCRDKDYPYEVMTFYETGVTNVFKIPWLSSGSKRLVDKDSATLEMVPHPLPLDRPHGRMNKFSGPDDSDYIKVAGKVEQYAQGIRAPTLLDRADACIRDNCYTVERLKIQRLSGHSLPMEQCYVNLSVVEKSVERADETNLSSGPSPFSLFSRQRVTTPDETIQVDLAKMFNTREQPNCGWVKPRRILIRGRAGVGKTTLCKKIISEFCKGTWGEWNKLFQRVLWVPLRNLKLQERRQIPGYNFEELFYHEYFCGQNGGRNLAREMWRALQDRNGGSLFILDGLDEVSQELEREDSMSQFLKVLLKQPNVIITTRPSTGRLASLDIDLELETIGFYPDQVNDYIEKTFTNREKNDINLKKVQDIQVFLQKHWLIQGLVRIPIQLDALCYTWDDMKPDDIPDTMTSMYGLIERQLWKKDILRLEKKHDGELLTSCQIAVSDVPSLVEDELYLLEGLAFTGLYNDATDFTSENWSVISKEFKAPKILLNKTLPNLSFLRASDPLLEFKDQNYHFIHLTFLEYFAARYYIRQWYSGRPLKCTDLNSEKTEETEPVRLLDKHKYTARYDIFWRFVAGLWDAKNQADSFLDFINQEPLDLLGPTHQRLVMHCLSEVSKNLRIRGDVEQSLSEWLLFECRYNSSARLAREEEFPEQALFTAFSEGSDVIEIILDSLSYRANLSPNNIMQTALWFQDKRENVRAKALQALGGISTLPEEILSIVTDQILAEGESRHIQYSASTILETQSTLSANILAAMIKGLQSKYGVVQSSAVRVLHSRSMLPEGILTAVVARLQDKDNSVRKAAVISLGSRSTLSEGILAAVAARLQDKDNNVRWAAVESLSSRSALPEGILAVIAAQLQDKDNNIREAAVKFLGSQLALPEGILTAVAARLQDKDYCIRWAAVESLGSQLALPGRILTAVAARLQDKDSDVREAAVRSLGSRSALPEGILTAVVARLQDKDSDVREAAVGSLGRRSALPEGILTAVAARLQDKDSGVRKAAVGYLGRRSALPERILTAVAARLQDKDSGVREAAVGSLGSRLALPERILAAVAARLQDKDSGVRWAAVRSLGSRSALPEGILAAVAARLQDKDSSVRRTAVESLSSQLVLPKEILTAVAARLQDKDSSVRRAAVKSLGSQSVLPEGILAAVVARLQDKESSIQWAAVKSLGSRSALPKEILKAVAAQLQDKESSVRKAAIKSLGSRSKLPKEVLRNIIARLLDENENESVRNIADDILQRHEEWPTE</sequence>
<keyword evidence="4" id="KW-1185">Reference proteome</keyword>
<keyword evidence="1" id="KW-0812">Transmembrane</keyword>
<gene>
    <name evidence="3" type="ORF">QQS21_000506</name>
</gene>
<proteinExistence type="predicted"/>
<dbReference type="InterPro" id="IPR003593">
    <property type="entry name" value="AAA+_ATPase"/>
</dbReference>
<dbReference type="InterPro" id="IPR027417">
    <property type="entry name" value="P-loop_NTPase"/>
</dbReference>
<dbReference type="Gene3D" id="3.40.50.300">
    <property type="entry name" value="P-loop containing nucleotide triphosphate hydrolases"/>
    <property type="match status" value="1"/>
</dbReference>
<protein>
    <recommendedName>
        <fullName evidence="2">NACHT domain-containing protein</fullName>
    </recommendedName>
</protein>
<comment type="caution">
    <text evidence="3">The sequence shown here is derived from an EMBL/GenBank/DDBJ whole genome shotgun (WGS) entry which is preliminary data.</text>
</comment>
<reference evidence="3" key="1">
    <citation type="submission" date="2023-06" db="EMBL/GenBank/DDBJ databases">
        <title>Conoideocrella luteorostrata (Hypocreales: Clavicipitaceae), a potential biocontrol fungus for elongate hemlock scale in United States Christmas tree production areas.</title>
        <authorList>
            <person name="Barrett H."/>
            <person name="Lovett B."/>
            <person name="Macias A.M."/>
            <person name="Stajich J.E."/>
            <person name="Kasson M.T."/>
        </authorList>
    </citation>
    <scope>NUCLEOTIDE SEQUENCE</scope>
    <source>
        <strain evidence="3">ARSEF 14590</strain>
    </source>
</reference>
<dbReference type="InterPro" id="IPR055496">
    <property type="entry name" value="DUF7068"/>
</dbReference>
<evidence type="ECO:0000256" key="1">
    <source>
        <dbReference type="SAM" id="Phobius"/>
    </source>
</evidence>
<dbReference type="SUPFAM" id="SSF52540">
    <property type="entry name" value="P-loop containing nucleoside triphosphate hydrolases"/>
    <property type="match status" value="1"/>
</dbReference>
<evidence type="ECO:0000313" key="4">
    <source>
        <dbReference type="Proteomes" id="UP001251528"/>
    </source>
</evidence>
<dbReference type="InterPro" id="IPR029058">
    <property type="entry name" value="AB_hydrolase_fold"/>
</dbReference>
<name>A0AAJ0CYL6_9HYPO</name>
<dbReference type="InterPro" id="IPR016024">
    <property type="entry name" value="ARM-type_fold"/>
</dbReference>
<dbReference type="InterPro" id="IPR007111">
    <property type="entry name" value="NACHT_NTPase"/>
</dbReference>
<dbReference type="EMBL" id="JASWJB010000005">
    <property type="protein sequence ID" value="KAK2616464.1"/>
    <property type="molecule type" value="Genomic_DNA"/>
</dbReference>
<dbReference type="SMART" id="SM00382">
    <property type="entry name" value="AAA"/>
    <property type="match status" value="1"/>
</dbReference>
<evidence type="ECO:0000259" key="2">
    <source>
        <dbReference type="PROSITE" id="PS50837"/>
    </source>
</evidence>
<dbReference type="InterPro" id="IPR026003">
    <property type="entry name" value="Cohesin_HEAT"/>
</dbReference>
<dbReference type="Gene3D" id="1.25.10.10">
    <property type="entry name" value="Leucine-rich Repeat Variant"/>
    <property type="match status" value="4"/>
</dbReference>
<feature type="domain" description="NACHT" evidence="2">
    <location>
        <begin position="436"/>
        <end position="568"/>
    </location>
</feature>
<dbReference type="PROSITE" id="PS50837">
    <property type="entry name" value="NACHT"/>
    <property type="match status" value="1"/>
</dbReference>
<accession>A0AAJ0CYL6</accession>
<dbReference type="SUPFAM" id="SSF53474">
    <property type="entry name" value="alpha/beta-Hydrolases"/>
    <property type="match status" value="1"/>
</dbReference>
<dbReference type="SUPFAM" id="SSF48371">
    <property type="entry name" value="ARM repeat"/>
    <property type="match status" value="1"/>
</dbReference>
<dbReference type="Pfam" id="PF23238">
    <property type="entry name" value="DUF7068"/>
    <property type="match status" value="1"/>
</dbReference>
<dbReference type="PANTHER" id="PTHR46844:SF1">
    <property type="entry name" value="SLR5058 PROTEIN"/>
    <property type="match status" value="1"/>
</dbReference>
<dbReference type="Proteomes" id="UP001251528">
    <property type="component" value="Unassembled WGS sequence"/>
</dbReference>
<dbReference type="InterPro" id="IPR011989">
    <property type="entry name" value="ARM-like"/>
</dbReference>
<evidence type="ECO:0000313" key="3">
    <source>
        <dbReference type="EMBL" id="KAK2616464.1"/>
    </source>
</evidence>
<dbReference type="Pfam" id="PF05729">
    <property type="entry name" value="NACHT"/>
    <property type="match status" value="1"/>
</dbReference>
<keyword evidence="1" id="KW-1133">Transmembrane helix</keyword>